<proteinExistence type="predicted"/>
<gene>
    <name evidence="2" type="ORF">S03H2_14898</name>
</gene>
<dbReference type="Pfam" id="PF01850">
    <property type="entry name" value="PIN"/>
    <property type="match status" value="1"/>
</dbReference>
<dbReference type="InterPro" id="IPR002716">
    <property type="entry name" value="PIN_dom"/>
</dbReference>
<dbReference type="PANTHER" id="PTHR39677">
    <property type="entry name" value="RIBONUCLEASE VAPC6"/>
    <property type="match status" value="1"/>
</dbReference>
<name>X1FMK5_9ZZZZ</name>
<feature type="domain" description="PIN" evidence="1">
    <location>
        <begin position="16"/>
        <end position="160"/>
    </location>
</feature>
<sequence length="166" mass="19325">MKQREGMKLRDMQRGSKVFIDTNIFTYHLSGHSVFGGACRNFLKGVERGEYESYVNDVVLSEVLSNFIKSELFRLRGIKPHKVVREIKREPRLIKLVNFDAVTNLFENLRVDILPIEYMCRELVEFISKYSLLPNDAFHVATMKGHGITDIATNDPDFERVEWIKV</sequence>
<dbReference type="PANTHER" id="PTHR39677:SF4">
    <property type="entry name" value="RIBONUCLEASE VAPC6"/>
    <property type="match status" value="1"/>
</dbReference>
<dbReference type="Gene3D" id="3.40.50.1010">
    <property type="entry name" value="5'-nuclease"/>
    <property type="match status" value="1"/>
</dbReference>
<dbReference type="EMBL" id="BARU01007566">
    <property type="protein sequence ID" value="GAH46207.1"/>
    <property type="molecule type" value="Genomic_DNA"/>
</dbReference>
<dbReference type="SMART" id="SM00670">
    <property type="entry name" value="PINc"/>
    <property type="match status" value="1"/>
</dbReference>
<dbReference type="SUPFAM" id="SSF88723">
    <property type="entry name" value="PIN domain-like"/>
    <property type="match status" value="1"/>
</dbReference>
<evidence type="ECO:0000259" key="1">
    <source>
        <dbReference type="SMART" id="SM00670"/>
    </source>
</evidence>
<evidence type="ECO:0000313" key="2">
    <source>
        <dbReference type="EMBL" id="GAH46207.1"/>
    </source>
</evidence>
<dbReference type="InterPro" id="IPR029060">
    <property type="entry name" value="PIN-like_dom_sf"/>
</dbReference>
<comment type="caution">
    <text evidence="2">The sequence shown here is derived from an EMBL/GenBank/DDBJ whole genome shotgun (WGS) entry which is preliminary data.</text>
</comment>
<protein>
    <recommendedName>
        <fullName evidence="1">PIN domain-containing protein</fullName>
    </recommendedName>
</protein>
<accession>X1FMK5</accession>
<feature type="non-terminal residue" evidence="2">
    <location>
        <position position="166"/>
    </location>
</feature>
<organism evidence="2">
    <name type="scientific">marine sediment metagenome</name>
    <dbReference type="NCBI Taxonomy" id="412755"/>
    <lineage>
        <taxon>unclassified sequences</taxon>
        <taxon>metagenomes</taxon>
        <taxon>ecological metagenomes</taxon>
    </lineage>
</organism>
<dbReference type="AlphaFoldDB" id="X1FMK5"/>
<reference evidence="2" key="1">
    <citation type="journal article" date="2014" name="Front. Microbiol.">
        <title>High frequency of phylogenetically diverse reductive dehalogenase-homologous genes in deep subseafloor sedimentary metagenomes.</title>
        <authorList>
            <person name="Kawai M."/>
            <person name="Futagami T."/>
            <person name="Toyoda A."/>
            <person name="Takaki Y."/>
            <person name="Nishi S."/>
            <person name="Hori S."/>
            <person name="Arai W."/>
            <person name="Tsubouchi T."/>
            <person name="Morono Y."/>
            <person name="Uchiyama I."/>
            <person name="Ito T."/>
            <person name="Fujiyama A."/>
            <person name="Inagaki F."/>
            <person name="Takami H."/>
        </authorList>
    </citation>
    <scope>NUCLEOTIDE SEQUENCE</scope>
    <source>
        <strain evidence="2">Expedition CK06-06</strain>
    </source>
</reference>